<feature type="transmembrane region" description="Helical" evidence="4">
    <location>
        <begin position="361"/>
        <end position="382"/>
    </location>
</feature>
<dbReference type="PANTHER" id="PTHR23537">
    <property type="match status" value="1"/>
</dbReference>
<feature type="transmembrane region" description="Helical" evidence="4">
    <location>
        <begin position="167"/>
        <end position="185"/>
    </location>
</feature>
<dbReference type="GO" id="GO:0022857">
    <property type="term" value="F:transmembrane transporter activity"/>
    <property type="evidence" value="ECO:0007669"/>
    <property type="project" value="InterPro"/>
</dbReference>
<dbReference type="GO" id="GO:0005886">
    <property type="term" value="C:plasma membrane"/>
    <property type="evidence" value="ECO:0007669"/>
    <property type="project" value="TreeGrafter"/>
</dbReference>
<feature type="transmembrane region" description="Helical" evidence="4">
    <location>
        <begin position="80"/>
        <end position="100"/>
    </location>
</feature>
<keyword evidence="7" id="KW-1185">Reference proteome</keyword>
<feature type="transmembrane region" description="Helical" evidence="4">
    <location>
        <begin position="49"/>
        <end position="68"/>
    </location>
</feature>
<evidence type="ECO:0000256" key="3">
    <source>
        <dbReference type="ARBA" id="ARBA00023136"/>
    </source>
</evidence>
<feature type="transmembrane region" description="Helical" evidence="4">
    <location>
        <begin position="208"/>
        <end position="235"/>
    </location>
</feature>
<sequence length="398" mass="42504">MTLATQRLRVLCAGIFSLLLTLGVARFAYTPLLPLMQSQAGLGLADAGWLAAINYVGYLCGALLASLISDLRLKDRLYRWGILVAILSTLVMALSTELWVWALSRFVAGLSSAAGMLLGSALILNWLMRHGLRSELGIHFAGIGLGIALCAALVGLLDQWLDWREQWLMLTLFGLLLAVPALRWLPPPDTSGKTTTGAAMPDNPPSRLYLQVFMAAYFCTGVGYVVSATFIVAIVEQLPGLGGRGNLAFLLLGIGAAPACILWDLVARRTGELNALILAALLQVLGILLPVLHHSLWAALTGAWLFGATFIGMVSLVLTMAGRYYPTRPARMMGRMTLAYGVAQIIGPALVGVLATRFGGYAIGLWCAAAVMLLGAVLLVGLKWVERRDACVTAVCPE</sequence>
<evidence type="ECO:0000313" key="6">
    <source>
        <dbReference type="EMBL" id="AQZ96218.1"/>
    </source>
</evidence>
<feature type="transmembrane region" description="Helical" evidence="4">
    <location>
        <begin position="273"/>
        <end position="292"/>
    </location>
</feature>
<dbReference type="InterPro" id="IPR020846">
    <property type="entry name" value="MFS_dom"/>
</dbReference>
<organism evidence="6 7">
    <name type="scientific">Halopseudomonas phragmitis</name>
    <dbReference type="NCBI Taxonomy" id="1931241"/>
    <lineage>
        <taxon>Bacteria</taxon>
        <taxon>Pseudomonadati</taxon>
        <taxon>Pseudomonadota</taxon>
        <taxon>Gammaproteobacteria</taxon>
        <taxon>Pseudomonadales</taxon>
        <taxon>Pseudomonadaceae</taxon>
        <taxon>Halopseudomonas</taxon>
    </lineage>
</organism>
<evidence type="ECO:0000256" key="1">
    <source>
        <dbReference type="ARBA" id="ARBA00022692"/>
    </source>
</evidence>
<feature type="transmembrane region" description="Helical" evidence="4">
    <location>
        <begin position="140"/>
        <end position="161"/>
    </location>
</feature>
<dbReference type="STRING" id="1931241.BVH74_16310"/>
<feature type="domain" description="Major facilitator superfamily (MFS) profile" evidence="5">
    <location>
        <begin position="7"/>
        <end position="387"/>
    </location>
</feature>
<dbReference type="InterPro" id="IPR036259">
    <property type="entry name" value="MFS_trans_sf"/>
</dbReference>
<feature type="transmembrane region" description="Helical" evidence="4">
    <location>
        <begin position="337"/>
        <end position="355"/>
    </location>
</feature>
<keyword evidence="1 4" id="KW-0812">Transmembrane</keyword>
<accession>A0A1V0B8E3</accession>
<dbReference type="Proteomes" id="UP000243488">
    <property type="component" value="Chromosome"/>
</dbReference>
<evidence type="ECO:0000256" key="4">
    <source>
        <dbReference type="SAM" id="Phobius"/>
    </source>
</evidence>
<name>A0A1V0B8E3_9GAMM</name>
<proteinExistence type="predicted"/>
<keyword evidence="2 4" id="KW-1133">Transmembrane helix</keyword>
<dbReference type="InterPro" id="IPR010645">
    <property type="entry name" value="MFS_4"/>
</dbReference>
<gene>
    <name evidence="6" type="ORF">BVH74_16310</name>
</gene>
<evidence type="ECO:0000256" key="2">
    <source>
        <dbReference type="ARBA" id="ARBA00022989"/>
    </source>
</evidence>
<dbReference type="PROSITE" id="PS50850">
    <property type="entry name" value="MFS"/>
    <property type="match status" value="1"/>
</dbReference>
<dbReference type="PANTHER" id="PTHR23537:SF1">
    <property type="entry name" value="SUGAR TRANSPORTER"/>
    <property type="match status" value="1"/>
</dbReference>
<feature type="transmembrane region" description="Helical" evidence="4">
    <location>
        <begin position="304"/>
        <end position="325"/>
    </location>
</feature>
<dbReference type="SUPFAM" id="SSF103473">
    <property type="entry name" value="MFS general substrate transporter"/>
    <property type="match status" value="1"/>
</dbReference>
<evidence type="ECO:0000313" key="7">
    <source>
        <dbReference type="Proteomes" id="UP000243488"/>
    </source>
</evidence>
<protein>
    <submittedName>
        <fullName evidence="6">MFS transporter</fullName>
    </submittedName>
</protein>
<dbReference type="Pfam" id="PF06779">
    <property type="entry name" value="MFS_4"/>
    <property type="match status" value="1"/>
</dbReference>
<dbReference type="EMBL" id="CP020100">
    <property type="protein sequence ID" value="AQZ96218.1"/>
    <property type="molecule type" value="Genomic_DNA"/>
</dbReference>
<evidence type="ECO:0000259" key="5">
    <source>
        <dbReference type="PROSITE" id="PS50850"/>
    </source>
</evidence>
<reference evidence="6 7" key="1">
    <citation type="submission" date="2017-03" db="EMBL/GenBank/DDBJ databases">
        <title>Complete genome sequence of the novel DNRA strain Pseudomonas sp. S-6-2 isolated from Chinese polluted river sediment. Journal of Biotechnology.</title>
        <authorList>
            <person name="Li J."/>
            <person name="Xiang F."/>
            <person name="Wang L."/>
            <person name="Xi L."/>
            <person name="Liu J."/>
        </authorList>
    </citation>
    <scope>NUCLEOTIDE SEQUENCE [LARGE SCALE GENOMIC DNA]</scope>
    <source>
        <strain evidence="6 7">S-6-2</strain>
    </source>
</reference>
<dbReference type="RefSeq" id="WP_080051126.1">
    <property type="nucleotide sequence ID" value="NZ_CP020100.1"/>
</dbReference>
<dbReference type="Gene3D" id="1.20.1250.20">
    <property type="entry name" value="MFS general substrate transporter like domains"/>
    <property type="match status" value="1"/>
</dbReference>
<feature type="transmembrane region" description="Helical" evidence="4">
    <location>
        <begin position="247"/>
        <end position="266"/>
    </location>
</feature>
<feature type="transmembrane region" description="Helical" evidence="4">
    <location>
        <begin position="106"/>
        <end position="128"/>
    </location>
</feature>
<dbReference type="KEGG" id="ppha:BVH74_16310"/>
<keyword evidence="3 4" id="KW-0472">Membrane</keyword>
<dbReference type="AlphaFoldDB" id="A0A1V0B8E3"/>